<reference evidence="1" key="1">
    <citation type="submission" date="2021-06" db="EMBL/GenBank/DDBJ databases">
        <authorList>
            <person name="Kallberg Y."/>
            <person name="Tangrot J."/>
            <person name="Rosling A."/>
        </authorList>
    </citation>
    <scope>NUCLEOTIDE SEQUENCE</scope>
    <source>
        <strain evidence="1">CL356</strain>
    </source>
</reference>
<evidence type="ECO:0000313" key="1">
    <source>
        <dbReference type="EMBL" id="CAG8766270.1"/>
    </source>
</evidence>
<feature type="non-terminal residue" evidence="1">
    <location>
        <position position="1"/>
    </location>
</feature>
<evidence type="ECO:0000313" key="2">
    <source>
        <dbReference type="Proteomes" id="UP000789525"/>
    </source>
</evidence>
<name>A0ACA9QVN3_9GLOM</name>
<sequence length="52" mass="5703">AVDAADATGWTDPIMTRIIVSNILGVENNPTFVKRRALHCRCLYEEAVVGSK</sequence>
<protein>
    <submittedName>
        <fullName evidence="1">11875_t:CDS:1</fullName>
    </submittedName>
</protein>
<dbReference type="Proteomes" id="UP000789525">
    <property type="component" value="Unassembled WGS sequence"/>
</dbReference>
<proteinExistence type="predicted"/>
<accession>A0ACA9QVN3</accession>
<comment type="caution">
    <text evidence="1">The sequence shown here is derived from an EMBL/GenBank/DDBJ whole genome shotgun (WGS) entry which is preliminary data.</text>
</comment>
<feature type="non-terminal residue" evidence="1">
    <location>
        <position position="52"/>
    </location>
</feature>
<dbReference type="EMBL" id="CAJVPT010062006">
    <property type="protein sequence ID" value="CAG8766270.1"/>
    <property type="molecule type" value="Genomic_DNA"/>
</dbReference>
<gene>
    <name evidence="1" type="ORF">ACOLOM_LOCUS13470</name>
</gene>
<keyword evidence="2" id="KW-1185">Reference proteome</keyword>
<organism evidence="1 2">
    <name type="scientific">Acaulospora colombiana</name>
    <dbReference type="NCBI Taxonomy" id="27376"/>
    <lineage>
        <taxon>Eukaryota</taxon>
        <taxon>Fungi</taxon>
        <taxon>Fungi incertae sedis</taxon>
        <taxon>Mucoromycota</taxon>
        <taxon>Glomeromycotina</taxon>
        <taxon>Glomeromycetes</taxon>
        <taxon>Diversisporales</taxon>
        <taxon>Acaulosporaceae</taxon>
        <taxon>Acaulospora</taxon>
    </lineage>
</organism>